<dbReference type="InterPro" id="IPR012839">
    <property type="entry name" value="Organic_radical_activase"/>
</dbReference>
<dbReference type="GO" id="GO:0016829">
    <property type="term" value="F:lyase activity"/>
    <property type="evidence" value="ECO:0007669"/>
    <property type="project" value="UniProtKB-KW"/>
</dbReference>
<proteinExistence type="inferred from homology"/>
<gene>
    <name evidence="12" type="primary">pflA</name>
    <name evidence="12" type="ORF">LKD36_05640</name>
</gene>
<comment type="similarity">
    <text evidence="2 10">Belongs to the organic radical-activating enzymes family.</text>
</comment>
<evidence type="ECO:0000256" key="2">
    <source>
        <dbReference type="ARBA" id="ARBA00009777"/>
    </source>
</evidence>
<dbReference type="Proteomes" id="UP001198220">
    <property type="component" value="Unassembled WGS sequence"/>
</dbReference>
<evidence type="ECO:0000256" key="9">
    <source>
        <dbReference type="ARBA" id="ARBA00023014"/>
    </source>
</evidence>
<comment type="subcellular location">
    <subcellularLocation>
        <location evidence="10">Cytoplasm</location>
    </subcellularLocation>
</comment>
<dbReference type="GO" id="GO:0005737">
    <property type="term" value="C:cytoplasm"/>
    <property type="evidence" value="ECO:0007669"/>
    <property type="project" value="UniProtKB-SubCell"/>
</dbReference>
<comment type="function">
    <text evidence="1 10">Activation of pyruvate formate-lyase under anaerobic conditions by generation of an organic free radical, using S-adenosylmethionine and reduced flavodoxin as cosubstrates to produce 5'-deoxy-adenosine.</text>
</comment>
<dbReference type="InterPro" id="IPR013785">
    <property type="entry name" value="Aldolase_TIM"/>
</dbReference>
<dbReference type="EMBL" id="JAJEPS010000004">
    <property type="protein sequence ID" value="MCC2125660.1"/>
    <property type="molecule type" value="Genomic_DNA"/>
</dbReference>
<sequence length="249" mass="28459">MNEHTVITGKIHSLETFGLVDGPGVRCVVFLQGCHMRCRYCHNPETWSMQGGEDSTAEEMFHKVYRYRNYWGKDGGLTVSGGEPLLQLDFVTEFFCLAKEKKINTALDTSGNPFSMDPEYLEKFDRLMNLTDLFLLDIKAVDGKIHKELTGQPNDNILAMAHYLADHGKSMWIRHVLVPGLTDSEDDLLALRDLERSLPTLKRVEVLPYHTLGLFKWKKLGITYSLNGVPTPTEEEVRRAEEILEVHKY</sequence>
<accession>A0AAE3DAX1</accession>
<keyword evidence="12" id="KW-0670">Pyruvate</keyword>
<evidence type="ECO:0000256" key="3">
    <source>
        <dbReference type="ARBA" id="ARBA00021356"/>
    </source>
</evidence>
<keyword evidence="13" id="KW-1185">Reference proteome</keyword>
<feature type="domain" description="Radical SAM core" evidence="11">
    <location>
        <begin position="20"/>
        <end position="249"/>
    </location>
</feature>
<dbReference type="InterPro" id="IPR001989">
    <property type="entry name" value="Radical_activat_CS"/>
</dbReference>
<dbReference type="PANTHER" id="PTHR30352:SF5">
    <property type="entry name" value="PYRUVATE FORMATE-LYASE 1-ACTIVATING ENZYME"/>
    <property type="match status" value="1"/>
</dbReference>
<evidence type="ECO:0000259" key="11">
    <source>
        <dbReference type="PROSITE" id="PS51918"/>
    </source>
</evidence>
<evidence type="ECO:0000256" key="6">
    <source>
        <dbReference type="ARBA" id="ARBA00022723"/>
    </source>
</evidence>
<evidence type="ECO:0000256" key="7">
    <source>
        <dbReference type="ARBA" id="ARBA00023002"/>
    </source>
</evidence>
<keyword evidence="7 10" id="KW-0560">Oxidoreductase</keyword>
<dbReference type="InterPro" id="IPR058240">
    <property type="entry name" value="rSAM_sf"/>
</dbReference>
<keyword evidence="6 10" id="KW-0479">Metal-binding</keyword>
<keyword evidence="4 10" id="KW-0004">4Fe-4S</keyword>
<dbReference type="RefSeq" id="WP_308459025.1">
    <property type="nucleotide sequence ID" value="NZ_JAJEPS010000004.1"/>
</dbReference>
<evidence type="ECO:0000256" key="4">
    <source>
        <dbReference type="ARBA" id="ARBA00022485"/>
    </source>
</evidence>
<dbReference type="NCBIfam" id="TIGR02493">
    <property type="entry name" value="PFLA"/>
    <property type="match status" value="1"/>
</dbReference>
<keyword evidence="10" id="KW-0963">Cytoplasm</keyword>
<comment type="caution">
    <text evidence="12">The sequence shown here is derived from an EMBL/GenBank/DDBJ whole genome shotgun (WGS) entry which is preliminary data.</text>
</comment>
<evidence type="ECO:0000313" key="13">
    <source>
        <dbReference type="Proteomes" id="UP001198220"/>
    </source>
</evidence>
<protein>
    <recommendedName>
        <fullName evidence="3 10">Pyruvate formate-lyase-activating enzyme</fullName>
        <ecNumber evidence="10">1.97.1.4</ecNumber>
    </recommendedName>
</protein>
<dbReference type="Pfam" id="PF04055">
    <property type="entry name" value="Radical_SAM"/>
    <property type="match status" value="1"/>
</dbReference>
<dbReference type="PANTHER" id="PTHR30352">
    <property type="entry name" value="PYRUVATE FORMATE-LYASE-ACTIVATING ENZYME"/>
    <property type="match status" value="1"/>
</dbReference>
<dbReference type="InterPro" id="IPR012838">
    <property type="entry name" value="PFL1_activating"/>
</dbReference>
<keyword evidence="8 10" id="KW-0408">Iron</keyword>
<dbReference type="SUPFAM" id="SSF102114">
    <property type="entry name" value="Radical SAM enzymes"/>
    <property type="match status" value="1"/>
</dbReference>
<dbReference type="GO" id="GO:0043365">
    <property type="term" value="F:[formate-C-acetyltransferase]-activating enzyme activity"/>
    <property type="evidence" value="ECO:0007669"/>
    <property type="project" value="UniProtKB-UniRule"/>
</dbReference>
<dbReference type="Gene3D" id="3.20.20.70">
    <property type="entry name" value="Aldolase class I"/>
    <property type="match status" value="1"/>
</dbReference>
<comment type="cofactor">
    <cofactor evidence="10">
        <name>[4Fe-4S] cluster</name>
        <dbReference type="ChEBI" id="CHEBI:49883"/>
    </cofactor>
    <text evidence="10">Binds 1 [4Fe-4S] cluster. The cluster is coordinated with 3 cysteines and an exchangeable S-adenosyl-L-methionine.</text>
</comment>
<keyword evidence="5 10" id="KW-0949">S-adenosyl-L-methionine</keyword>
<evidence type="ECO:0000256" key="1">
    <source>
        <dbReference type="ARBA" id="ARBA00003141"/>
    </source>
</evidence>
<keyword evidence="12" id="KW-0456">Lyase</keyword>
<name>A0AAE3DAX1_9FIRM</name>
<dbReference type="PIRSF" id="PIRSF000371">
    <property type="entry name" value="PFL_act_enz"/>
    <property type="match status" value="1"/>
</dbReference>
<dbReference type="SFLD" id="SFLDG01066">
    <property type="entry name" value="organic_radical-activating_enz"/>
    <property type="match status" value="1"/>
</dbReference>
<dbReference type="CDD" id="cd01335">
    <property type="entry name" value="Radical_SAM"/>
    <property type="match status" value="1"/>
</dbReference>
<dbReference type="InterPro" id="IPR007197">
    <property type="entry name" value="rSAM"/>
</dbReference>
<dbReference type="EC" id="1.97.1.4" evidence="10"/>
<keyword evidence="9 10" id="KW-0411">Iron-sulfur</keyword>
<dbReference type="GO" id="GO:0051539">
    <property type="term" value="F:4 iron, 4 sulfur cluster binding"/>
    <property type="evidence" value="ECO:0007669"/>
    <property type="project" value="UniProtKB-UniRule"/>
</dbReference>
<evidence type="ECO:0000256" key="5">
    <source>
        <dbReference type="ARBA" id="ARBA00022691"/>
    </source>
</evidence>
<dbReference type="AlphaFoldDB" id="A0AAE3DAX1"/>
<dbReference type="PROSITE" id="PS51918">
    <property type="entry name" value="RADICAL_SAM"/>
    <property type="match status" value="1"/>
</dbReference>
<dbReference type="GO" id="GO:0046872">
    <property type="term" value="F:metal ion binding"/>
    <property type="evidence" value="ECO:0007669"/>
    <property type="project" value="UniProtKB-UniRule"/>
</dbReference>
<organism evidence="12 13">
    <name type="scientific">Hominiventricola filiformis</name>
    <dbReference type="NCBI Taxonomy" id="2885352"/>
    <lineage>
        <taxon>Bacteria</taxon>
        <taxon>Bacillati</taxon>
        <taxon>Bacillota</taxon>
        <taxon>Clostridia</taxon>
        <taxon>Lachnospirales</taxon>
        <taxon>Lachnospiraceae</taxon>
        <taxon>Hominiventricola</taxon>
    </lineage>
</organism>
<evidence type="ECO:0000256" key="8">
    <source>
        <dbReference type="ARBA" id="ARBA00023004"/>
    </source>
</evidence>
<dbReference type="InterPro" id="IPR034457">
    <property type="entry name" value="Organic_radical-activating"/>
</dbReference>
<dbReference type="PROSITE" id="PS01087">
    <property type="entry name" value="RADICAL_ACTIVATING"/>
    <property type="match status" value="1"/>
</dbReference>
<evidence type="ECO:0000256" key="10">
    <source>
        <dbReference type="RuleBase" id="RU362053"/>
    </source>
</evidence>
<dbReference type="SFLD" id="SFLDS00029">
    <property type="entry name" value="Radical_SAM"/>
    <property type="match status" value="1"/>
</dbReference>
<reference evidence="12 13" key="1">
    <citation type="submission" date="2021-10" db="EMBL/GenBank/DDBJ databases">
        <title>Anaerobic single-cell dispensing facilitates the cultivation of human gut bacteria.</title>
        <authorList>
            <person name="Afrizal A."/>
        </authorList>
    </citation>
    <scope>NUCLEOTIDE SEQUENCE [LARGE SCALE GENOMIC DNA]</scope>
    <source>
        <strain evidence="12 13">CLA-AA-H276</strain>
    </source>
</reference>
<evidence type="ECO:0000313" key="12">
    <source>
        <dbReference type="EMBL" id="MCC2125660.1"/>
    </source>
</evidence>
<comment type="catalytic activity">
    <reaction evidence="10">
        <text>glycyl-[formate C-acetyltransferase] + reduced [flavodoxin] + S-adenosyl-L-methionine = glycin-2-yl radical-[formate C-acetyltransferase] + semiquinone [flavodoxin] + 5'-deoxyadenosine + L-methionine + H(+)</text>
        <dbReference type="Rhea" id="RHEA:19225"/>
        <dbReference type="Rhea" id="RHEA-COMP:10622"/>
        <dbReference type="Rhea" id="RHEA-COMP:12190"/>
        <dbReference type="Rhea" id="RHEA-COMP:12191"/>
        <dbReference type="Rhea" id="RHEA-COMP:14480"/>
        <dbReference type="ChEBI" id="CHEBI:15378"/>
        <dbReference type="ChEBI" id="CHEBI:17319"/>
        <dbReference type="ChEBI" id="CHEBI:29947"/>
        <dbReference type="ChEBI" id="CHEBI:32722"/>
        <dbReference type="ChEBI" id="CHEBI:57618"/>
        <dbReference type="ChEBI" id="CHEBI:57844"/>
        <dbReference type="ChEBI" id="CHEBI:59789"/>
        <dbReference type="ChEBI" id="CHEBI:140311"/>
        <dbReference type="EC" id="1.97.1.4"/>
    </reaction>
</comment>